<evidence type="ECO:0000259" key="4">
    <source>
        <dbReference type="PROSITE" id="PS50011"/>
    </source>
</evidence>
<dbReference type="PANTHER" id="PTHR44167:SF24">
    <property type="entry name" value="SERINE_THREONINE-PROTEIN KINASE CHK2"/>
    <property type="match status" value="1"/>
</dbReference>
<gene>
    <name evidence="5" type="ORF">SAMN05216353_11255</name>
</gene>
<dbReference type="PROSITE" id="PS50011">
    <property type="entry name" value="PROTEIN_KINASE_DOM"/>
    <property type="match status" value="1"/>
</dbReference>
<keyword evidence="1 3" id="KW-0547">Nucleotide-binding</keyword>
<reference evidence="6" key="1">
    <citation type="submission" date="2016-10" db="EMBL/GenBank/DDBJ databases">
        <authorList>
            <person name="Varghese N."/>
            <person name="Submissions S."/>
        </authorList>
    </citation>
    <scope>NUCLEOTIDE SEQUENCE [LARGE SCALE GENOMIC DNA]</scope>
    <source>
        <strain evidence="6">FP5</strain>
    </source>
</reference>
<dbReference type="GO" id="GO:0004674">
    <property type="term" value="F:protein serine/threonine kinase activity"/>
    <property type="evidence" value="ECO:0007669"/>
    <property type="project" value="UniProtKB-KW"/>
</dbReference>
<organism evidence="5 6">
    <name type="scientific">Halobacillus alkaliphilus</name>
    <dbReference type="NCBI Taxonomy" id="396056"/>
    <lineage>
        <taxon>Bacteria</taxon>
        <taxon>Bacillati</taxon>
        <taxon>Bacillota</taxon>
        <taxon>Bacilli</taxon>
        <taxon>Bacillales</taxon>
        <taxon>Bacillaceae</taxon>
        <taxon>Halobacillus</taxon>
    </lineage>
</organism>
<keyword evidence="5" id="KW-0808">Transferase</keyword>
<dbReference type="InterPro" id="IPR011009">
    <property type="entry name" value="Kinase-like_dom_sf"/>
</dbReference>
<feature type="binding site" evidence="3">
    <location>
        <position position="55"/>
    </location>
    <ligand>
        <name>ATP</name>
        <dbReference type="ChEBI" id="CHEBI:30616"/>
    </ligand>
</feature>
<dbReference type="InterPro" id="IPR017441">
    <property type="entry name" value="Protein_kinase_ATP_BS"/>
</dbReference>
<evidence type="ECO:0000256" key="3">
    <source>
        <dbReference type="PROSITE-ProRule" id="PRU10141"/>
    </source>
</evidence>
<evidence type="ECO:0000313" key="5">
    <source>
        <dbReference type="EMBL" id="SFF88919.1"/>
    </source>
</evidence>
<dbReference type="Proteomes" id="UP000198897">
    <property type="component" value="Unassembled WGS sequence"/>
</dbReference>
<dbReference type="OrthoDB" id="9788659at2"/>
<dbReference type="SMART" id="SM00220">
    <property type="entry name" value="S_TKc"/>
    <property type="match status" value="1"/>
</dbReference>
<dbReference type="Pfam" id="PF00069">
    <property type="entry name" value="Pkinase"/>
    <property type="match status" value="1"/>
</dbReference>
<dbReference type="SUPFAM" id="SSF56112">
    <property type="entry name" value="Protein kinase-like (PK-like)"/>
    <property type="match status" value="1"/>
</dbReference>
<dbReference type="Gene3D" id="1.10.510.10">
    <property type="entry name" value="Transferase(Phosphotransferase) domain 1"/>
    <property type="match status" value="1"/>
</dbReference>
<dbReference type="CDD" id="cd00180">
    <property type="entry name" value="PKc"/>
    <property type="match status" value="1"/>
</dbReference>
<accession>A0A1I2MDQ5</accession>
<evidence type="ECO:0000256" key="1">
    <source>
        <dbReference type="ARBA" id="ARBA00022741"/>
    </source>
</evidence>
<dbReference type="PANTHER" id="PTHR44167">
    <property type="entry name" value="OVARIAN-SPECIFIC SERINE/THREONINE-PROTEIN KINASE LOK-RELATED"/>
    <property type="match status" value="1"/>
</dbReference>
<proteinExistence type="predicted"/>
<evidence type="ECO:0000313" key="6">
    <source>
        <dbReference type="Proteomes" id="UP000198897"/>
    </source>
</evidence>
<keyword evidence="6" id="KW-1185">Reference proteome</keyword>
<dbReference type="InterPro" id="IPR008271">
    <property type="entry name" value="Ser/Thr_kinase_AS"/>
</dbReference>
<dbReference type="AlphaFoldDB" id="A0A1I2MDQ5"/>
<feature type="domain" description="Protein kinase" evidence="4">
    <location>
        <begin position="25"/>
        <end position="287"/>
    </location>
</feature>
<sequence>MIILDRLKQIEREPLMIYRGKKLEFQKAEKLGRGGNGVVHEIVCIPPSDNRLVVKILTYSQRNFEKKFTRFKHEVLTVQRLYHMCEGLLPIIDYYLPDDVPPKNDPAWFVMPFARQFKDHIFGNQFNIIQKMKLVKDIGRILSRIHNEGYSHRDIKLDNLLIYNDHVVLSDFGLVSHEEYDRLTGVNERVGPWNTIAPEMQREAREITDAQPADVYSFAKLIWIILMEDEDCFEGQYGKEKVFALNVHQFAVDSIECIERLLIDSTNDDPGQRPTVLEVLNYIDQWERVNSDEVLLKQEKRMVAEESIRRTLRPASTIFTEFEAILDIIERIIDSYVFSSHQFNDLSLKICKPSQVPGCLEVGDERTTYIFKPTKITLETKPETHFILEIEEISDEEIQVLEDEIIMSEDVTALDLLTATSEVTAPKIVLHAEERIVFKGD</sequence>
<dbReference type="EMBL" id="FOOG01000012">
    <property type="protein sequence ID" value="SFF88919.1"/>
    <property type="molecule type" value="Genomic_DNA"/>
</dbReference>
<dbReference type="RefSeq" id="WP_089751718.1">
    <property type="nucleotide sequence ID" value="NZ_FOOG01000012.1"/>
</dbReference>
<dbReference type="GO" id="GO:0005524">
    <property type="term" value="F:ATP binding"/>
    <property type="evidence" value="ECO:0007669"/>
    <property type="project" value="UniProtKB-UniRule"/>
</dbReference>
<dbReference type="PROSITE" id="PS00107">
    <property type="entry name" value="PROTEIN_KINASE_ATP"/>
    <property type="match status" value="1"/>
</dbReference>
<protein>
    <submittedName>
        <fullName evidence="5">Serine/threonine protein kinase</fullName>
    </submittedName>
</protein>
<dbReference type="InterPro" id="IPR000719">
    <property type="entry name" value="Prot_kinase_dom"/>
</dbReference>
<dbReference type="PROSITE" id="PS00108">
    <property type="entry name" value="PROTEIN_KINASE_ST"/>
    <property type="match status" value="1"/>
</dbReference>
<keyword evidence="2 3" id="KW-0067">ATP-binding</keyword>
<keyword evidence="5" id="KW-0723">Serine/threonine-protein kinase</keyword>
<keyword evidence="5" id="KW-0418">Kinase</keyword>
<evidence type="ECO:0000256" key="2">
    <source>
        <dbReference type="ARBA" id="ARBA00022840"/>
    </source>
</evidence>
<name>A0A1I2MDQ5_9BACI</name>